<gene>
    <name evidence="9" type="ORF">Ctaglu_25600</name>
</gene>
<dbReference type="InterPro" id="IPR044035">
    <property type="entry name" value="DUF5698"/>
</dbReference>
<feature type="domain" description="DUF2179" evidence="7">
    <location>
        <begin position="112"/>
        <end position="163"/>
    </location>
</feature>
<feature type="transmembrane region" description="Helical" evidence="6">
    <location>
        <begin position="34"/>
        <end position="55"/>
    </location>
</feature>
<evidence type="ECO:0000259" key="7">
    <source>
        <dbReference type="Pfam" id="PF10035"/>
    </source>
</evidence>
<keyword evidence="10" id="KW-1185">Reference proteome</keyword>
<keyword evidence="2 6" id="KW-1003">Cell membrane</keyword>
<evidence type="ECO:0000256" key="4">
    <source>
        <dbReference type="ARBA" id="ARBA00022989"/>
    </source>
</evidence>
<evidence type="ECO:0000256" key="6">
    <source>
        <dbReference type="HAMAP-Rule" id="MF_01515"/>
    </source>
</evidence>
<evidence type="ECO:0000256" key="5">
    <source>
        <dbReference type="ARBA" id="ARBA00023136"/>
    </source>
</evidence>
<keyword evidence="3 6" id="KW-0812">Transmembrane</keyword>
<dbReference type="PANTHER" id="PTHR40060:SF1">
    <property type="entry name" value="UPF0316 PROTEIN YEBE"/>
    <property type="match status" value="1"/>
</dbReference>
<reference evidence="9 10" key="1">
    <citation type="submission" date="2018-11" db="EMBL/GenBank/DDBJ databases">
        <title>Genome sequencing and assembly of Clostridium tagluense strain A121.</title>
        <authorList>
            <person name="Murakami T."/>
            <person name="Segawa T."/>
            <person name="Shcherbakova V.A."/>
            <person name="Mori H."/>
            <person name="Yoshimura Y."/>
        </authorList>
    </citation>
    <scope>NUCLEOTIDE SEQUENCE [LARGE SCALE GENOMIC DNA]</scope>
    <source>
        <strain evidence="9 10">A121</strain>
    </source>
</reference>
<protein>
    <recommendedName>
        <fullName evidence="6">UPF0316 protein Ctaglu_25600</fullName>
    </recommendedName>
</protein>
<name>A0A401UN34_9CLOT</name>
<dbReference type="EMBL" id="BHYK01000013">
    <property type="protein sequence ID" value="GCD10937.1"/>
    <property type="molecule type" value="Genomic_DNA"/>
</dbReference>
<comment type="similarity">
    <text evidence="6">Belongs to the UPF0316 family.</text>
</comment>
<accession>A0A401UN34</accession>
<sequence length="169" mass="18772">MFIYILIFLAKIIEVSLATVRTVLITRGEKFYGSIIGFFEVIIWLYLITTVLIGINEEPFKMVAYALGFACGNYIGCILEEKLALGLVTINAIVSEKDGPTLAKILRSENVGVTIMDAEGLKESKKILVLHVKRKRKSKILQLITNSNINAVISLVDTKTIYGGYGIRK</sequence>
<comment type="caution">
    <text evidence="6">Lacks conserved residue(s) required for the propagation of feature annotation.</text>
</comment>
<evidence type="ECO:0000313" key="10">
    <source>
        <dbReference type="Proteomes" id="UP000287872"/>
    </source>
</evidence>
<dbReference type="RefSeq" id="WP_125002290.1">
    <property type="nucleotide sequence ID" value="NZ_BHYK01000013.1"/>
</dbReference>
<evidence type="ECO:0000256" key="3">
    <source>
        <dbReference type="ARBA" id="ARBA00022692"/>
    </source>
</evidence>
<evidence type="ECO:0000256" key="1">
    <source>
        <dbReference type="ARBA" id="ARBA00004651"/>
    </source>
</evidence>
<organism evidence="9 10">
    <name type="scientific">Clostridium tagluense</name>
    <dbReference type="NCBI Taxonomy" id="360422"/>
    <lineage>
        <taxon>Bacteria</taxon>
        <taxon>Bacillati</taxon>
        <taxon>Bacillota</taxon>
        <taxon>Clostridia</taxon>
        <taxon>Eubacteriales</taxon>
        <taxon>Clostridiaceae</taxon>
        <taxon>Clostridium</taxon>
    </lineage>
</organism>
<dbReference type="InterPro" id="IPR019264">
    <property type="entry name" value="DUF2179"/>
</dbReference>
<dbReference type="PANTHER" id="PTHR40060">
    <property type="entry name" value="UPF0316 PROTEIN YEBE"/>
    <property type="match status" value="1"/>
</dbReference>
<evidence type="ECO:0000259" key="8">
    <source>
        <dbReference type="Pfam" id="PF18955"/>
    </source>
</evidence>
<dbReference type="InterPro" id="IPR022930">
    <property type="entry name" value="UPF0316"/>
</dbReference>
<dbReference type="Pfam" id="PF10035">
    <property type="entry name" value="DUF2179"/>
    <property type="match status" value="1"/>
</dbReference>
<dbReference type="CDD" id="cd16381">
    <property type="entry name" value="YitT_C_like_1"/>
    <property type="match status" value="1"/>
</dbReference>
<dbReference type="OrthoDB" id="48231at2"/>
<keyword evidence="4 6" id="KW-1133">Transmembrane helix</keyword>
<dbReference type="Pfam" id="PF18955">
    <property type="entry name" value="DUF5698"/>
    <property type="match status" value="1"/>
</dbReference>
<evidence type="ECO:0000313" key="9">
    <source>
        <dbReference type="EMBL" id="GCD10937.1"/>
    </source>
</evidence>
<evidence type="ECO:0000256" key="2">
    <source>
        <dbReference type="ARBA" id="ARBA00022475"/>
    </source>
</evidence>
<dbReference type="HAMAP" id="MF_01515">
    <property type="entry name" value="UPF0316"/>
    <property type="match status" value="1"/>
</dbReference>
<proteinExistence type="inferred from homology"/>
<comment type="subcellular location">
    <subcellularLocation>
        <location evidence="1 6">Cell membrane</location>
        <topology evidence="1 6">Multi-pass membrane protein</topology>
    </subcellularLocation>
</comment>
<comment type="caution">
    <text evidence="9">The sequence shown here is derived from an EMBL/GenBank/DDBJ whole genome shotgun (WGS) entry which is preliminary data.</text>
</comment>
<keyword evidence="5 6" id="KW-0472">Membrane</keyword>
<dbReference type="Proteomes" id="UP000287872">
    <property type="component" value="Unassembled WGS sequence"/>
</dbReference>
<dbReference type="AlphaFoldDB" id="A0A401UN34"/>
<feature type="domain" description="DUF5698" evidence="8">
    <location>
        <begin position="19"/>
        <end position="76"/>
    </location>
</feature>
<dbReference type="GO" id="GO:0005886">
    <property type="term" value="C:plasma membrane"/>
    <property type="evidence" value="ECO:0007669"/>
    <property type="project" value="UniProtKB-SubCell"/>
</dbReference>